<proteinExistence type="predicted"/>
<name>A0A6J5NDQ3_9CAUD</name>
<organism evidence="1">
    <name type="scientific">uncultured Caudovirales phage</name>
    <dbReference type="NCBI Taxonomy" id="2100421"/>
    <lineage>
        <taxon>Viruses</taxon>
        <taxon>Duplodnaviria</taxon>
        <taxon>Heunggongvirae</taxon>
        <taxon>Uroviricota</taxon>
        <taxon>Caudoviricetes</taxon>
        <taxon>Peduoviridae</taxon>
        <taxon>Maltschvirus</taxon>
        <taxon>Maltschvirus maltsch</taxon>
    </lineage>
</organism>
<protein>
    <submittedName>
        <fullName evidence="1">Uncharacterized protein</fullName>
    </submittedName>
</protein>
<evidence type="ECO:0000313" key="1">
    <source>
        <dbReference type="EMBL" id="CAB4155671.1"/>
    </source>
</evidence>
<sequence length="38" mass="4275">MAKTVKLIHPETGGTIAGMITDDEYALYIEQGYEEEQE</sequence>
<accession>A0A6J5NDQ3</accession>
<dbReference type="EMBL" id="LR796641">
    <property type="protein sequence ID" value="CAB4155671.1"/>
    <property type="molecule type" value="Genomic_DNA"/>
</dbReference>
<gene>
    <name evidence="1" type="ORF">UFOVP668_12</name>
</gene>
<reference evidence="1" key="1">
    <citation type="submission" date="2020-04" db="EMBL/GenBank/DDBJ databases">
        <authorList>
            <person name="Chiriac C."/>
            <person name="Salcher M."/>
            <person name="Ghai R."/>
            <person name="Kavagutti S V."/>
        </authorList>
    </citation>
    <scope>NUCLEOTIDE SEQUENCE</scope>
</reference>